<gene>
    <name evidence="2" type="ORF">V6N12_009377</name>
</gene>
<evidence type="ECO:0000313" key="2">
    <source>
        <dbReference type="EMBL" id="KAK8555229.1"/>
    </source>
</evidence>
<accession>A0ABR2E9F4</accession>
<evidence type="ECO:0000313" key="3">
    <source>
        <dbReference type="Proteomes" id="UP001472677"/>
    </source>
</evidence>
<feature type="region of interest" description="Disordered" evidence="1">
    <location>
        <begin position="1"/>
        <end position="30"/>
    </location>
</feature>
<comment type="caution">
    <text evidence="2">The sequence shown here is derived from an EMBL/GenBank/DDBJ whole genome shotgun (WGS) entry which is preliminary data.</text>
</comment>
<name>A0ABR2E9F4_9ROSI</name>
<evidence type="ECO:0000256" key="1">
    <source>
        <dbReference type="SAM" id="MobiDB-lite"/>
    </source>
</evidence>
<dbReference type="EMBL" id="JBBPBM010000018">
    <property type="protein sequence ID" value="KAK8555229.1"/>
    <property type="molecule type" value="Genomic_DNA"/>
</dbReference>
<reference evidence="2 3" key="1">
    <citation type="journal article" date="2024" name="G3 (Bethesda)">
        <title>Genome assembly of Hibiscus sabdariffa L. provides insights into metabolisms of medicinal natural products.</title>
        <authorList>
            <person name="Kim T."/>
        </authorList>
    </citation>
    <scope>NUCLEOTIDE SEQUENCE [LARGE SCALE GENOMIC DNA]</scope>
    <source>
        <strain evidence="2">TK-2024</strain>
        <tissue evidence="2">Old leaves</tissue>
    </source>
</reference>
<protein>
    <submittedName>
        <fullName evidence="2">Uncharacterized protein</fullName>
    </submittedName>
</protein>
<feature type="compositionally biased region" description="Polar residues" evidence="1">
    <location>
        <begin position="1"/>
        <end position="17"/>
    </location>
</feature>
<dbReference type="Proteomes" id="UP001472677">
    <property type="component" value="Unassembled WGS sequence"/>
</dbReference>
<organism evidence="2 3">
    <name type="scientific">Hibiscus sabdariffa</name>
    <name type="common">roselle</name>
    <dbReference type="NCBI Taxonomy" id="183260"/>
    <lineage>
        <taxon>Eukaryota</taxon>
        <taxon>Viridiplantae</taxon>
        <taxon>Streptophyta</taxon>
        <taxon>Embryophyta</taxon>
        <taxon>Tracheophyta</taxon>
        <taxon>Spermatophyta</taxon>
        <taxon>Magnoliopsida</taxon>
        <taxon>eudicotyledons</taxon>
        <taxon>Gunneridae</taxon>
        <taxon>Pentapetalae</taxon>
        <taxon>rosids</taxon>
        <taxon>malvids</taxon>
        <taxon>Malvales</taxon>
        <taxon>Malvaceae</taxon>
        <taxon>Malvoideae</taxon>
        <taxon>Hibiscus</taxon>
    </lineage>
</organism>
<proteinExistence type="predicted"/>
<sequence>MGLSSMNPEMGFNSSPVNPGRVSPLSSDPRHVSHLLPDPCFQSRSLGQRSVSDLGLHSGTINRQDVSGFGHAKSVDTNPGSSQVSSSFKALPCFGSEHQTSNVPTQLGLGQSDVGLLSSAQSASGLPLSLVDLENSTSIEPVAYGSQEVQPTDGPFVVNQHPMWSACGSGVGIESVWYMMVVAYRRHRVGSSMTWCSFKYHSYSRSRFASLMVDDPNEGIEHDGSRVVIARREAAVVPRFENGESSK</sequence>
<keyword evidence="3" id="KW-1185">Reference proteome</keyword>